<dbReference type="PROSITE" id="PS50112">
    <property type="entry name" value="PAS"/>
    <property type="match status" value="2"/>
</dbReference>
<dbReference type="SMART" id="SM00086">
    <property type="entry name" value="PAC"/>
    <property type="match status" value="3"/>
</dbReference>
<dbReference type="Pfam" id="PF08448">
    <property type="entry name" value="PAS_4"/>
    <property type="match status" value="1"/>
</dbReference>
<feature type="domain" description="PAS" evidence="1">
    <location>
        <begin position="267"/>
        <end position="337"/>
    </location>
</feature>
<dbReference type="InterPro" id="IPR013656">
    <property type="entry name" value="PAS_4"/>
</dbReference>
<dbReference type="InterPro" id="IPR001610">
    <property type="entry name" value="PAC"/>
</dbReference>
<keyword evidence="5" id="KW-1185">Reference proteome</keyword>
<dbReference type="PROSITE" id="PS50887">
    <property type="entry name" value="GGDEF"/>
    <property type="match status" value="1"/>
</dbReference>
<comment type="caution">
    <text evidence="4">The sequence shown here is derived from an EMBL/GenBank/DDBJ whole genome shotgun (WGS) entry which is preliminary data.</text>
</comment>
<dbReference type="InterPro" id="IPR000700">
    <property type="entry name" value="PAS-assoc_C"/>
</dbReference>
<feature type="domain" description="PAC" evidence="2">
    <location>
        <begin position="338"/>
        <end position="392"/>
    </location>
</feature>
<dbReference type="InterPro" id="IPR000014">
    <property type="entry name" value="PAS"/>
</dbReference>
<dbReference type="RefSeq" id="WP_121128054.1">
    <property type="nucleotide sequence ID" value="NZ_JBHUFK010000006.1"/>
</dbReference>
<dbReference type="InterPro" id="IPR052155">
    <property type="entry name" value="Biofilm_reg_signaling"/>
</dbReference>
<dbReference type="SUPFAM" id="SSF55785">
    <property type="entry name" value="PYP-like sensor domain (PAS domain)"/>
    <property type="match status" value="3"/>
</dbReference>
<protein>
    <submittedName>
        <fullName evidence="4">Diguanylate cyclase</fullName>
    </submittedName>
</protein>
<proteinExistence type="predicted"/>
<dbReference type="InterPro" id="IPR013655">
    <property type="entry name" value="PAS_fold_3"/>
</dbReference>
<evidence type="ECO:0000313" key="4">
    <source>
        <dbReference type="EMBL" id="RKQ18159.1"/>
    </source>
</evidence>
<dbReference type="Gene3D" id="3.30.70.270">
    <property type="match status" value="1"/>
</dbReference>
<gene>
    <name evidence="4" type="ORF">D8M05_01790</name>
</gene>
<dbReference type="EMBL" id="RBZO01000002">
    <property type="protein sequence ID" value="RKQ18159.1"/>
    <property type="molecule type" value="Genomic_DNA"/>
</dbReference>
<dbReference type="NCBIfam" id="TIGR00254">
    <property type="entry name" value="GGDEF"/>
    <property type="match status" value="1"/>
</dbReference>
<dbReference type="FunFam" id="3.30.70.270:FF:000001">
    <property type="entry name" value="Diguanylate cyclase domain protein"/>
    <property type="match status" value="1"/>
</dbReference>
<feature type="domain" description="PAC" evidence="2">
    <location>
        <begin position="82"/>
        <end position="134"/>
    </location>
</feature>
<dbReference type="Pfam" id="PF13426">
    <property type="entry name" value="PAS_9"/>
    <property type="match status" value="1"/>
</dbReference>
<feature type="domain" description="PAS" evidence="1">
    <location>
        <begin position="142"/>
        <end position="213"/>
    </location>
</feature>
<sequence length="555" mass="63769">MNQLSQLSMTKIILDGIQDIVFLIRVEEEFSFYYEFINRAAIDSTILTVKDIEKKITDIYPLETANFLCEQYREVATSLSVLTYKDSYLTPSGVRHYSETTLTPLTNEENKCTHIVAVVKDVTDRKLAELESKKSTERLHESKQKYQSLYKYNLDAIISLNLDGYIENANLAAEKILGYSREELKQRHYCDFVPTDEDIMLVQKNFQLAIRGAAQDFPVKVNDNLGNPIHVVTKFTPIIVDKKVTGIYGIFKDISDHIDLLKKLTESEERFRIIAENAHVLISLINPNGEMTYVSPSYKEILGFDYYEYEGQSLFYNVFPDDVEALKEAMNTSIASGKTCKIQFRQRHKTKDWIWSEMVGTPVFDDENQLEHIVVLTRDITPEKDYETRLKYFALHDTLTGLPNRRLFNIRLSEAVKDFQENGNKLAVLMMDMDNFKQINDTYGHDIGDKVIDAFGRRICKCIDEKDMVARLGGDEFVVLLPNVKSINNAIMVAKKVEILMEQPLKIDDMHIDLKTSIGISYSISNETSTHTILKEADKALYIAKDAGKNTYKIF</sequence>
<dbReference type="PANTHER" id="PTHR44757">
    <property type="entry name" value="DIGUANYLATE CYCLASE DGCP"/>
    <property type="match status" value="1"/>
</dbReference>
<dbReference type="SMART" id="SM00267">
    <property type="entry name" value="GGDEF"/>
    <property type="match status" value="1"/>
</dbReference>
<dbReference type="Proteomes" id="UP000281813">
    <property type="component" value="Unassembled WGS sequence"/>
</dbReference>
<dbReference type="CDD" id="cd01949">
    <property type="entry name" value="GGDEF"/>
    <property type="match status" value="1"/>
</dbReference>
<dbReference type="SMART" id="SM00091">
    <property type="entry name" value="PAS"/>
    <property type="match status" value="2"/>
</dbReference>
<dbReference type="Pfam" id="PF00990">
    <property type="entry name" value="GGDEF"/>
    <property type="match status" value="1"/>
</dbReference>
<dbReference type="PANTHER" id="PTHR44757:SF2">
    <property type="entry name" value="BIOFILM ARCHITECTURE MAINTENANCE PROTEIN MBAA"/>
    <property type="match status" value="1"/>
</dbReference>
<evidence type="ECO:0000313" key="5">
    <source>
        <dbReference type="Proteomes" id="UP000281813"/>
    </source>
</evidence>
<dbReference type="CDD" id="cd00130">
    <property type="entry name" value="PAS"/>
    <property type="match status" value="2"/>
</dbReference>
<dbReference type="InterPro" id="IPR043128">
    <property type="entry name" value="Rev_trsase/Diguanyl_cyclase"/>
</dbReference>
<dbReference type="InterPro" id="IPR035965">
    <property type="entry name" value="PAS-like_dom_sf"/>
</dbReference>
<dbReference type="NCBIfam" id="TIGR00229">
    <property type="entry name" value="sensory_box"/>
    <property type="match status" value="2"/>
</dbReference>
<dbReference type="PROSITE" id="PS50113">
    <property type="entry name" value="PAC"/>
    <property type="match status" value="2"/>
</dbReference>
<dbReference type="Gene3D" id="3.30.450.20">
    <property type="entry name" value="PAS domain"/>
    <property type="match status" value="3"/>
</dbReference>
<dbReference type="SUPFAM" id="SSF55073">
    <property type="entry name" value="Nucleotide cyclase"/>
    <property type="match status" value="1"/>
</dbReference>
<dbReference type="AlphaFoldDB" id="A0A494Z6H2"/>
<evidence type="ECO:0000259" key="3">
    <source>
        <dbReference type="PROSITE" id="PS50887"/>
    </source>
</evidence>
<feature type="domain" description="GGDEF" evidence="3">
    <location>
        <begin position="424"/>
        <end position="555"/>
    </location>
</feature>
<reference evidence="4 5" key="1">
    <citation type="journal article" date="2015" name="Antonie Van Leeuwenhoek">
        <title>Oceanobacillus bengalensis sp. nov., a bacterium isolated from seawater of the Bay of Bengal.</title>
        <authorList>
            <person name="Yongchang O."/>
            <person name="Xiang W."/>
            <person name="Wang G."/>
        </authorList>
    </citation>
    <scope>NUCLEOTIDE SEQUENCE [LARGE SCALE GENOMIC DNA]</scope>
    <source>
        <strain evidence="4 5">MCCC 1K00260</strain>
    </source>
</reference>
<organism evidence="4 5">
    <name type="scientific">Oceanobacillus bengalensis</name>
    <dbReference type="NCBI Taxonomy" id="1435466"/>
    <lineage>
        <taxon>Bacteria</taxon>
        <taxon>Bacillati</taxon>
        <taxon>Bacillota</taxon>
        <taxon>Bacilli</taxon>
        <taxon>Bacillales</taxon>
        <taxon>Bacillaceae</taxon>
        <taxon>Oceanobacillus</taxon>
    </lineage>
</organism>
<evidence type="ECO:0000259" key="2">
    <source>
        <dbReference type="PROSITE" id="PS50113"/>
    </source>
</evidence>
<evidence type="ECO:0000259" key="1">
    <source>
        <dbReference type="PROSITE" id="PS50112"/>
    </source>
</evidence>
<dbReference type="InterPro" id="IPR029787">
    <property type="entry name" value="Nucleotide_cyclase"/>
</dbReference>
<accession>A0A494Z6H2</accession>
<dbReference type="OrthoDB" id="9759607at2"/>
<dbReference type="Pfam" id="PF08447">
    <property type="entry name" value="PAS_3"/>
    <property type="match status" value="1"/>
</dbReference>
<name>A0A494Z6H2_9BACI</name>
<dbReference type="InterPro" id="IPR000160">
    <property type="entry name" value="GGDEF_dom"/>
</dbReference>